<evidence type="ECO:0000256" key="2">
    <source>
        <dbReference type="ARBA" id="ARBA00019403"/>
    </source>
</evidence>
<dbReference type="InterPro" id="IPR005273">
    <property type="entry name" value="Ura-DNA_glyco_family4"/>
</dbReference>
<dbReference type="CDD" id="cd10030">
    <property type="entry name" value="UDG-F4_TTUDGA_SPO1dp_like"/>
    <property type="match status" value="1"/>
</dbReference>
<dbReference type="InterPro" id="IPR005122">
    <property type="entry name" value="Uracil-DNA_glycosylase-like"/>
</dbReference>
<dbReference type="SUPFAM" id="SSF52141">
    <property type="entry name" value="Uracil-DNA glycosylase-like"/>
    <property type="match status" value="1"/>
</dbReference>
<dbReference type="PANTHER" id="PTHR33693:SF9">
    <property type="entry name" value="TYPE-4 URACIL-DNA GLYCOSYLASE"/>
    <property type="match status" value="1"/>
</dbReference>
<proteinExistence type="inferred from homology"/>
<evidence type="ECO:0000256" key="9">
    <source>
        <dbReference type="ARBA" id="ARBA00023204"/>
    </source>
</evidence>
<dbReference type="GO" id="GO:0046872">
    <property type="term" value="F:metal ion binding"/>
    <property type="evidence" value="ECO:0007669"/>
    <property type="project" value="UniProtKB-KW"/>
</dbReference>
<keyword evidence="5" id="KW-0227">DNA damage</keyword>
<accession>A0A318SSB2</accession>
<organism evidence="11 12">
    <name type="scientific">Pseudoroseicyclus aestuarii</name>
    <dbReference type="NCBI Taxonomy" id="1795041"/>
    <lineage>
        <taxon>Bacteria</taxon>
        <taxon>Pseudomonadati</taxon>
        <taxon>Pseudomonadota</taxon>
        <taxon>Alphaproteobacteria</taxon>
        <taxon>Rhodobacterales</taxon>
        <taxon>Paracoccaceae</taxon>
        <taxon>Pseudoroseicyclus</taxon>
    </lineage>
</organism>
<evidence type="ECO:0000256" key="6">
    <source>
        <dbReference type="ARBA" id="ARBA00022801"/>
    </source>
</evidence>
<evidence type="ECO:0000313" key="11">
    <source>
        <dbReference type="EMBL" id="PYE84831.1"/>
    </source>
</evidence>
<name>A0A318SSB2_9RHOB</name>
<dbReference type="GO" id="GO:0006281">
    <property type="term" value="P:DNA repair"/>
    <property type="evidence" value="ECO:0007669"/>
    <property type="project" value="UniProtKB-KW"/>
</dbReference>
<dbReference type="Pfam" id="PF03167">
    <property type="entry name" value="UDG"/>
    <property type="match status" value="1"/>
</dbReference>
<evidence type="ECO:0000256" key="1">
    <source>
        <dbReference type="ARBA" id="ARBA00006521"/>
    </source>
</evidence>
<comment type="similarity">
    <text evidence="1">Belongs to the uracil-DNA glycosylase (UDG) superfamily. Type 4 (UDGa) family.</text>
</comment>
<dbReference type="InterPro" id="IPR023875">
    <property type="entry name" value="DNA_repair_put"/>
</dbReference>
<evidence type="ECO:0000259" key="10">
    <source>
        <dbReference type="SMART" id="SM00986"/>
    </source>
</evidence>
<dbReference type="SMART" id="SM00987">
    <property type="entry name" value="UreE_C"/>
    <property type="match status" value="1"/>
</dbReference>
<feature type="domain" description="Uracil-DNA glycosylase-like" evidence="10">
    <location>
        <begin position="307"/>
        <end position="467"/>
    </location>
</feature>
<reference evidence="11 12" key="1">
    <citation type="submission" date="2018-06" db="EMBL/GenBank/DDBJ databases">
        <title>Genomic Encyclopedia of Type Strains, Phase III (KMG-III): the genomes of soil and plant-associated and newly described type strains.</title>
        <authorList>
            <person name="Whitman W."/>
        </authorList>
    </citation>
    <scope>NUCLEOTIDE SEQUENCE [LARGE SCALE GENOMIC DNA]</scope>
    <source>
        <strain evidence="11 12">CECT 9025</strain>
    </source>
</reference>
<keyword evidence="3" id="KW-0004">4Fe-4S</keyword>
<dbReference type="RefSeq" id="WP_110813879.1">
    <property type="nucleotide sequence ID" value="NZ_QJTE01000002.1"/>
</dbReference>
<evidence type="ECO:0000256" key="5">
    <source>
        <dbReference type="ARBA" id="ARBA00022763"/>
    </source>
</evidence>
<gene>
    <name evidence="11" type="ORF">DFP88_102634</name>
</gene>
<dbReference type="OrthoDB" id="5290748at2"/>
<dbReference type="InterPro" id="IPR025404">
    <property type="entry name" value="DUF4130"/>
</dbReference>
<keyword evidence="7" id="KW-0408">Iron</keyword>
<evidence type="ECO:0000256" key="3">
    <source>
        <dbReference type="ARBA" id="ARBA00022485"/>
    </source>
</evidence>
<dbReference type="InterPro" id="IPR051536">
    <property type="entry name" value="UDG_Type-4/5"/>
</dbReference>
<evidence type="ECO:0000256" key="4">
    <source>
        <dbReference type="ARBA" id="ARBA00022723"/>
    </source>
</evidence>
<evidence type="ECO:0000256" key="8">
    <source>
        <dbReference type="ARBA" id="ARBA00023014"/>
    </source>
</evidence>
<dbReference type="PANTHER" id="PTHR33693">
    <property type="entry name" value="TYPE-5 URACIL-DNA GLYCOSYLASE"/>
    <property type="match status" value="1"/>
</dbReference>
<evidence type="ECO:0000313" key="12">
    <source>
        <dbReference type="Proteomes" id="UP000248311"/>
    </source>
</evidence>
<dbReference type="GO" id="GO:0051539">
    <property type="term" value="F:4 iron, 4 sulfur cluster binding"/>
    <property type="evidence" value="ECO:0007669"/>
    <property type="project" value="UniProtKB-KW"/>
</dbReference>
<dbReference type="SMART" id="SM00986">
    <property type="entry name" value="UDG"/>
    <property type="match status" value="1"/>
</dbReference>
<keyword evidence="4" id="KW-0479">Metal-binding</keyword>
<dbReference type="Pfam" id="PF13566">
    <property type="entry name" value="DUF4130"/>
    <property type="match status" value="1"/>
</dbReference>
<dbReference type="NCBIfam" id="TIGR03915">
    <property type="entry name" value="SAM_7_link_chp"/>
    <property type="match status" value="1"/>
</dbReference>
<dbReference type="AlphaFoldDB" id="A0A318SSB2"/>
<dbReference type="GO" id="GO:0097506">
    <property type="term" value="F:deaminated base DNA N-glycosylase activity"/>
    <property type="evidence" value="ECO:0007669"/>
    <property type="project" value="UniProtKB-ARBA"/>
</dbReference>
<dbReference type="Proteomes" id="UP000248311">
    <property type="component" value="Unassembled WGS sequence"/>
</dbReference>
<keyword evidence="8" id="KW-0411">Iron-sulfur</keyword>
<keyword evidence="6" id="KW-0378">Hydrolase</keyword>
<sequence length="478" mass="53276">MPHVSLPKIGTDTAWRDAARGLIAAQEPPERVSWSRGEEAMPGLFDGAPAEAPAAASPLTVPRDFVALANKVVWHSDPERFARLYTFLWRLKDNKGLIEDRGDPALAKLREMEKAIRRDVHKTHAFVRFREVPTNGPRRRFGAWFEPEHYSLEASAPFFARRFADMDWMIATPDLTASFEDGSLSLSDGLPRPDLPEDAAEELWGTYFRNIFNPARLKVSAMTSEMPKKYWANLPEAKHIPEMIAGAPARARAMQEAAPTLPPLRSQKILDRLHGKGGDTAMDWDALRQKAEEESRDGREGYGRLVLGEGPHDARLMVVGEQPGDVEDQQGRPFVGPAGQMFDRIAAEAGLDRSAAYVTNAVKRFKFVQRGKRRLHQTPSTGDIEHARWWLDQEIRLLRPAMILSMGGTAAETLTGKRAGILKRRGHVEEGRDGVPVFLTVHPSYLLRLPDAKAQEEGTEAFRADLAAARAYLDSLAA</sequence>
<dbReference type="EMBL" id="QJTE01000002">
    <property type="protein sequence ID" value="PYE84831.1"/>
    <property type="molecule type" value="Genomic_DNA"/>
</dbReference>
<dbReference type="NCBIfam" id="TIGR03914">
    <property type="entry name" value="UDG_fam_dom"/>
    <property type="match status" value="1"/>
</dbReference>
<evidence type="ECO:0000256" key="7">
    <source>
        <dbReference type="ARBA" id="ARBA00023004"/>
    </source>
</evidence>
<comment type="caution">
    <text evidence="11">The sequence shown here is derived from an EMBL/GenBank/DDBJ whole genome shotgun (WGS) entry which is preliminary data.</text>
</comment>
<dbReference type="Gene3D" id="3.40.470.10">
    <property type="entry name" value="Uracil-DNA glycosylase-like domain"/>
    <property type="match status" value="1"/>
</dbReference>
<protein>
    <recommendedName>
        <fullName evidence="2">Type-4 uracil-DNA glycosylase</fullName>
    </recommendedName>
</protein>
<keyword evidence="12" id="KW-1185">Reference proteome</keyword>
<keyword evidence="9" id="KW-0234">DNA repair</keyword>
<dbReference type="InterPro" id="IPR036895">
    <property type="entry name" value="Uracil-DNA_glycosylase-like_sf"/>
</dbReference>